<gene>
    <name evidence="2" type="ORF">DYU11_08780</name>
</gene>
<keyword evidence="1" id="KW-0812">Transmembrane</keyword>
<feature type="transmembrane region" description="Helical" evidence="1">
    <location>
        <begin position="53"/>
        <end position="73"/>
    </location>
</feature>
<feature type="transmembrane region" description="Helical" evidence="1">
    <location>
        <begin position="9"/>
        <end position="33"/>
    </location>
</feature>
<sequence length="176" mass="20409">MTTFRDIRILFVNGVIVLLIFLVLVEAVTWGVASEVKWNFVKDSGGVLPYLGLLVRNTILPELVTIFVLALLINRIHRWVDPAFDSLTWKSLLLYQLSFLPALLTAFLIFIPFTQSIRYLLVEFPIYSFNSYWHKYIIDSYSLALYFKYLLPVMLIGYSALNISLMTRTLRNHPVV</sequence>
<proteinExistence type="predicted"/>
<reference evidence="2 3" key="1">
    <citation type="submission" date="2018-08" db="EMBL/GenBank/DDBJ databases">
        <title>Fibrisoma montanum sp. nov., isolated from Danxia mountain soil.</title>
        <authorList>
            <person name="Huang Y."/>
        </authorList>
    </citation>
    <scope>NUCLEOTIDE SEQUENCE [LARGE SCALE GENOMIC DNA]</scope>
    <source>
        <strain evidence="2 3">HYT19</strain>
    </source>
</reference>
<keyword evidence="1" id="KW-1133">Transmembrane helix</keyword>
<feature type="transmembrane region" description="Helical" evidence="1">
    <location>
        <begin position="93"/>
        <end position="121"/>
    </location>
</feature>
<evidence type="ECO:0000313" key="2">
    <source>
        <dbReference type="EMBL" id="RIV25384.1"/>
    </source>
</evidence>
<evidence type="ECO:0000256" key="1">
    <source>
        <dbReference type="SAM" id="Phobius"/>
    </source>
</evidence>
<dbReference type="EMBL" id="QXED01000002">
    <property type="protein sequence ID" value="RIV25384.1"/>
    <property type="molecule type" value="Genomic_DNA"/>
</dbReference>
<keyword evidence="3" id="KW-1185">Reference proteome</keyword>
<dbReference type="AlphaFoldDB" id="A0A418MF12"/>
<feature type="transmembrane region" description="Helical" evidence="1">
    <location>
        <begin position="141"/>
        <end position="161"/>
    </location>
</feature>
<comment type="caution">
    <text evidence="2">The sequence shown here is derived from an EMBL/GenBank/DDBJ whole genome shotgun (WGS) entry which is preliminary data.</text>
</comment>
<evidence type="ECO:0000313" key="3">
    <source>
        <dbReference type="Proteomes" id="UP000283523"/>
    </source>
</evidence>
<protein>
    <submittedName>
        <fullName evidence="2">Uncharacterized protein</fullName>
    </submittedName>
</protein>
<name>A0A418MF12_9BACT</name>
<organism evidence="2 3">
    <name type="scientific">Fibrisoma montanum</name>
    <dbReference type="NCBI Taxonomy" id="2305895"/>
    <lineage>
        <taxon>Bacteria</taxon>
        <taxon>Pseudomonadati</taxon>
        <taxon>Bacteroidota</taxon>
        <taxon>Cytophagia</taxon>
        <taxon>Cytophagales</taxon>
        <taxon>Spirosomataceae</taxon>
        <taxon>Fibrisoma</taxon>
    </lineage>
</organism>
<keyword evidence="1" id="KW-0472">Membrane</keyword>
<dbReference type="Proteomes" id="UP000283523">
    <property type="component" value="Unassembled WGS sequence"/>
</dbReference>
<accession>A0A418MF12</accession>